<feature type="compositionally biased region" description="Basic and acidic residues" evidence="1">
    <location>
        <begin position="15"/>
        <end position="30"/>
    </location>
</feature>
<accession>A0A0D7ARK8</accession>
<reference evidence="2 3" key="1">
    <citation type="journal article" date="2015" name="Fungal Genet. Biol.">
        <title>Evolution of novel wood decay mechanisms in Agaricales revealed by the genome sequences of Fistulina hepatica and Cylindrobasidium torrendii.</title>
        <authorList>
            <person name="Floudas D."/>
            <person name="Held B.W."/>
            <person name="Riley R."/>
            <person name="Nagy L.G."/>
            <person name="Koehler G."/>
            <person name="Ransdell A.S."/>
            <person name="Younus H."/>
            <person name="Chow J."/>
            <person name="Chiniquy J."/>
            <person name="Lipzen A."/>
            <person name="Tritt A."/>
            <person name="Sun H."/>
            <person name="Haridas S."/>
            <person name="LaButti K."/>
            <person name="Ohm R.A."/>
            <person name="Kues U."/>
            <person name="Blanchette R.A."/>
            <person name="Grigoriev I.V."/>
            <person name="Minto R.E."/>
            <person name="Hibbett D.S."/>
        </authorList>
    </citation>
    <scope>NUCLEOTIDE SEQUENCE [LARGE SCALE GENOMIC DNA]</scope>
    <source>
        <strain evidence="2 3">FP15055 ss-10</strain>
    </source>
</reference>
<protein>
    <submittedName>
        <fullName evidence="2">Uncharacterized protein</fullName>
    </submittedName>
</protein>
<organism evidence="2 3">
    <name type="scientific">Cylindrobasidium torrendii FP15055 ss-10</name>
    <dbReference type="NCBI Taxonomy" id="1314674"/>
    <lineage>
        <taxon>Eukaryota</taxon>
        <taxon>Fungi</taxon>
        <taxon>Dikarya</taxon>
        <taxon>Basidiomycota</taxon>
        <taxon>Agaricomycotina</taxon>
        <taxon>Agaricomycetes</taxon>
        <taxon>Agaricomycetidae</taxon>
        <taxon>Agaricales</taxon>
        <taxon>Marasmiineae</taxon>
        <taxon>Physalacriaceae</taxon>
        <taxon>Cylindrobasidium</taxon>
    </lineage>
</organism>
<keyword evidence="3" id="KW-1185">Reference proteome</keyword>
<sequence>MPFTKKTGRPRKYTTAKEAKEAARSRRAAWELRNQEERRERRLARQNSSHTWHAQVISWPGIDCSVRELLDDDCFQYPVPDDPLLATLYRSLKNIQIHISVSFGGAPEDWLKNSGQILLHSRGAALERHLGVMLYLQRSLRPYVRAMSINYDTHAVYLNKDNVWGPLAAELHRDVLLWADDLDYMMRKYYPND</sequence>
<feature type="compositionally biased region" description="Basic residues" evidence="1">
    <location>
        <begin position="1"/>
        <end position="14"/>
    </location>
</feature>
<dbReference type="AlphaFoldDB" id="A0A0D7ARK8"/>
<name>A0A0D7ARK8_9AGAR</name>
<feature type="region of interest" description="Disordered" evidence="1">
    <location>
        <begin position="1"/>
        <end position="30"/>
    </location>
</feature>
<gene>
    <name evidence="2" type="ORF">CYLTODRAFT_495442</name>
</gene>
<evidence type="ECO:0000313" key="3">
    <source>
        <dbReference type="Proteomes" id="UP000054007"/>
    </source>
</evidence>
<proteinExistence type="predicted"/>
<dbReference type="Proteomes" id="UP000054007">
    <property type="component" value="Unassembled WGS sequence"/>
</dbReference>
<dbReference type="EMBL" id="KN881113">
    <property type="protein sequence ID" value="KIY60988.1"/>
    <property type="molecule type" value="Genomic_DNA"/>
</dbReference>
<evidence type="ECO:0000313" key="2">
    <source>
        <dbReference type="EMBL" id="KIY60988.1"/>
    </source>
</evidence>
<evidence type="ECO:0000256" key="1">
    <source>
        <dbReference type="SAM" id="MobiDB-lite"/>
    </source>
</evidence>